<organism evidence="3">
    <name type="scientific">Thermofilum adornatum</name>
    <dbReference type="NCBI Taxonomy" id="1365176"/>
    <lineage>
        <taxon>Archaea</taxon>
        <taxon>Thermoproteota</taxon>
        <taxon>Thermoprotei</taxon>
        <taxon>Thermofilales</taxon>
        <taxon>Thermofilaceae</taxon>
        <taxon>Thermofilum</taxon>
    </lineage>
</organism>
<feature type="binding site" evidence="2">
    <location>
        <position position="152"/>
    </location>
    <ligand>
        <name>a divalent metal cation</name>
        <dbReference type="ChEBI" id="CHEBI:60240"/>
        <label>2</label>
    </ligand>
</feature>
<evidence type="ECO:0000256" key="1">
    <source>
        <dbReference type="ARBA" id="ARBA00022801"/>
    </source>
</evidence>
<name>A0A7C1CFI9_9CREN</name>
<feature type="binding site" evidence="2">
    <location>
        <position position="17"/>
    </location>
    <ligand>
        <name>a divalent metal cation</name>
        <dbReference type="ChEBI" id="CHEBI:60240"/>
        <label>1</label>
    </ligand>
</feature>
<dbReference type="AlphaFoldDB" id="A0A7C1CFI9"/>
<reference evidence="3" key="1">
    <citation type="journal article" date="2020" name="mSystems">
        <title>Genome- and Community-Level Interaction Insights into Carbon Utilization and Element Cycling Functions of Hydrothermarchaeota in Hydrothermal Sediment.</title>
        <authorList>
            <person name="Zhou Z."/>
            <person name="Liu Y."/>
            <person name="Xu W."/>
            <person name="Pan J."/>
            <person name="Luo Z.H."/>
            <person name="Li M."/>
        </authorList>
    </citation>
    <scope>NUCLEOTIDE SEQUENCE [LARGE SCALE GENOMIC DNA]</scope>
    <source>
        <strain evidence="3">SpSt-116</strain>
    </source>
</reference>
<feature type="binding site" evidence="2">
    <location>
        <position position="15"/>
    </location>
    <ligand>
        <name>a divalent metal cation</name>
        <dbReference type="ChEBI" id="CHEBI:60240"/>
        <label>1</label>
    </ligand>
</feature>
<feature type="binding site" evidence="2">
    <location>
        <position position="224"/>
    </location>
    <ligand>
        <name>a divalent metal cation</name>
        <dbReference type="ChEBI" id="CHEBI:60240"/>
        <label>1</label>
    </ligand>
</feature>
<dbReference type="CDD" id="cd01310">
    <property type="entry name" value="TatD_DNAse"/>
    <property type="match status" value="1"/>
</dbReference>
<protein>
    <submittedName>
        <fullName evidence="3">TatD family deoxyribonuclease</fullName>
    </submittedName>
</protein>
<dbReference type="SUPFAM" id="SSF51556">
    <property type="entry name" value="Metallo-dependent hydrolases"/>
    <property type="match status" value="1"/>
</dbReference>
<dbReference type="Pfam" id="PF01026">
    <property type="entry name" value="TatD_DNase"/>
    <property type="match status" value="1"/>
</dbReference>
<proteinExistence type="predicted"/>
<dbReference type="InterPro" id="IPR032466">
    <property type="entry name" value="Metal_Hydrolase"/>
</dbReference>
<dbReference type="PROSITE" id="PS01090">
    <property type="entry name" value="TATD_2"/>
    <property type="match status" value="1"/>
</dbReference>
<feature type="binding site" evidence="2">
    <location>
        <position position="114"/>
    </location>
    <ligand>
        <name>a divalent metal cation</name>
        <dbReference type="ChEBI" id="CHEBI:60240"/>
        <label>1</label>
    </ligand>
</feature>
<dbReference type="EMBL" id="DSAY01000056">
    <property type="protein sequence ID" value="HDP14738.1"/>
    <property type="molecule type" value="Genomic_DNA"/>
</dbReference>
<dbReference type="GO" id="GO:0016788">
    <property type="term" value="F:hydrolase activity, acting on ester bonds"/>
    <property type="evidence" value="ECO:0007669"/>
    <property type="project" value="InterPro"/>
</dbReference>
<sequence>MISFIFFKLSVIDSHCHLTYPGLVEKLDEVIEKSRETLKAIITVGFPFEGEKRERKEVFEGALAALRLSERFPGFIFVTLGLHPTQVPDMTEEEIEGYVEFIRRNKERIVGVGEIGLDRFWIKDEDTYKRTLEVFHRMLELAEEIGKPVVIHSRKAEEEAVEVLLSHSLKSGVLMHSYTGNMTAAKKALDNGFFFSVNYKLTNNKNMRKIAKNFPLEYLLTETDSPFLSETNEVNTPLQIKLIVEEISRLRGLSFSEVDEITTSNAVKFYKLPL</sequence>
<dbReference type="GO" id="GO:0046872">
    <property type="term" value="F:metal ion binding"/>
    <property type="evidence" value="ECO:0007669"/>
    <property type="project" value="UniProtKB-KW"/>
</dbReference>
<dbReference type="PANTHER" id="PTHR46124:SF2">
    <property type="entry name" value="D-AMINOACYL-TRNA DEACYLASE"/>
    <property type="match status" value="1"/>
</dbReference>
<dbReference type="PANTHER" id="PTHR46124">
    <property type="entry name" value="D-AMINOACYL-TRNA DEACYLASE"/>
    <property type="match status" value="1"/>
</dbReference>
<dbReference type="InterPro" id="IPR001130">
    <property type="entry name" value="TatD-like"/>
</dbReference>
<dbReference type="InterPro" id="IPR018228">
    <property type="entry name" value="DNase_TatD-rel_CS"/>
</dbReference>
<evidence type="ECO:0000313" key="3">
    <source>
        <dbReference type="EMBL" id="HDP14738.1"/>
    </source>
</evidence>
<evidence type="ECO:0000256" key="2">
    <source>
        <dbReference type="PIRSR" id="PIRSR005902-1"/>
    </source>
</evidence>
<keyword evidence="2" id="KW-0479">Metal-binding</keyword>
<dbReference type="Gene3D" id="3.20.20.140">
    <property type="entry name" value="Metal-dependent hydrolases"/>
    <property type="match status" value="1"/>
</dbReference>
<gene>
    <name evidence="3" type="ORF">ENN26_03035</name>
</gene>
<keyword evidence="1" id="KW-0378">Hydrolase</keyword>
<dbReference type="PIRSF" id="PIRSF005902">
    <property type="entry name" value="DNase_TatD"/>
    <property type="match status" value="1"/>
</dbReference>
<comment type="caution">
    <text evidence="3">The sequence shown here is derived from an EMBL/GenBank/DDBJ whole genome shotgun (WGS) entry which is preliminary data.</text>
</comment>
<accession>A0A7C1CFI9</accession>
<feature type="binding site" evidence="2">
    <location>
        <position position="176"/>
    </location>
    <ligand>
        <name>a divalent metal cation</name>
        <dbReference type="ChEBI" id="CHEBI:60240"/>
        <label>2</label>
    </ligand>
</feature>